<evidence type="ECO:0000313" key="1">
    <source>
        <dbReference type="EMBL" id="CAH1416391.1"/>
    </source>
</evidence>
<sequence length="97" mass="11606">MSDYRDSEEEEVDFVIRYLNRDEGSHLTSCRFTTVATIRSTVWLKLKKTFHMNIRSLNFKVVGNPFQLDYHYNGSLILRSVLIRFQLPCKFFKMSYI</sequence>
<keyword evidence="2" id="KW-1185">Reference proteome</keyword>
<dbReference type="AlphaFoldDB" id="A0AAU9LNM1"/>
<dbReference type="Proteomes" id="UP001157418">
    <property type="component" value="Unassembled WGS sequence"/>
</dbReference>
<protein>
    <submittedName>
        <fullName evidence="1">Uncharacterized protein</fullName>
    </submittedName>
</protein>
<proteinExistence type="predicted"/>
<name>A0AAU9LNM1_9ASTR</name>
<comment type="caution">
    <text evidence="1">The sequence shown here is derived from an EMBL/GenBank/DDBJ whole genome shotgun (WGS) entry which is preliminary data.</text>
</comment>
<reference evidence="1 2" key="1">
    <citation type="submission" date="2022-01" db="EMBL/GenBank/DDBJ databases">
        <authorList>
            <person name="Xiong W."/>
            <person name="Schranz E."/>
        </authorList>
    </citation>
    <scope>NUCLEOTIDE SEQUENCE [LARGE SCALE GENOMIC DNA]</scope>
</reference>
<accession>A0AAU9LNM1</accession>
<gene>
    <name evidence="1" type="ORF">LVIROSA_LOCUS4159</name>
</gene>
<organism evidence="1 2">
    <name type="scientific">Lactuca virosa</name>
    <dbReference type="NCBI Taxonomy" id="75947"/>
    <lineage>
        <taxon>Eukaryota</taxon>
        <taxon>Viridiplantae</taxon>
        <taxon>Streptophyta</taxon>
        <taxon>Embryophyta</taxon>
        <taxon>Tracheophyta</taxon>
        <taxon>Spermatophyta</taxon>
        <taxon>Magnoliopsida</taxon>
        <taxon>eudicotyledons</taxon>
        <taxon>Gunneridae</taxon>
        <taxon>Pentapetalae</taxon>
        <taxon>asterids</taxon>
        <taxon>campanulids</taxon>
        <taxon>Asterales</taxon>
        <taxon>Asteraceae</taxon>
        <taxon>Cichorioideae</taxon>
        <taxon>Cichorieae</taxon>
        <taxon>Lactucinae</taxon>
        <taxon>Lactuca</taxon>
    </lineage>
</organism>
<evidence type="ECO:0000313" key="2">
    <source>
        <dbReference type="Proteomes" id="UP001157418"/>
    </source>
</evidence>
<dbReference type="EMBL" id="CAKMRJ010000002">
    <property type="protein sequence ID" value="CAH1416391.1"/>
    <property type="molecule type" value="Genomic_DNA"/>
</dbReference>